<evidence type="ECO:0000259" key="12">
    <source>
        <dbReference type="Pfam" id="PF23539"/>
    </source>
</evidence>
<proteinExistence type="predicted"/>
<protein>
    <recommendedName>
        <fullName evidence="2">histidine kinase</fullName>
        <ecNumber evidence="2">2.7.13.3</ecNumber>
    </recommendedName>
</protein>
<evidence type="ECO:0000256" key="1">
    <source>
        <dbReference type="ARBA" id="ARBA00000085"/>
    </source>
</evidence>
<gene>
    <name evidence="13" type="ORF">NON19_18530</name>
</gene>
<dbReference type="SUPFAM" id="SSF55874">
    <property type="entry name" value="ATPase domain of HSP90 chaperone/DNA topoisomerase II/histidine kinase"/>
    <property type="match status" value="1"/>
</dbReference>
<evidence type="ECO:0000256" key="7">
    <source>
        <dbReference type="ARBA" id="ARBA00022840"/>
    </source>
</evidence>
<name>A0ABT1PGP0_9ACTN</name>
<evidence type="ECO:0000256" key="2">
    <source>
        <dbReference type="ARBA" id="ARBA00012438"/>
    </source>
</evidence>
<dbReference type="EC" id="2.7.13.3" evidence="2"/>
<feature type="domain" description="Histidine kinase/HSP90-like ATPase" evidence="10">
    <location>
        <begin position="308"/>
        <end position="394"/>
    </location>
</feature>
<dbReference type="RefSeq" id="WP_255929485.1">
    <property type="nucleotide sequence ID" value="NZ_JANFNH010000021.1"/>
</dbReference>
<keyword evidence="6 13" id="KW-0418">Kinase</keyword>
<evidence type="ECO:0000256" key="9">
    <source>
        <dbReference type="SAM" id="Phobius"/>
    </source>
</evidence>
<dbReference type="PANTHER" id="PTHR24421">
    <property type="entry name" value="NITRATE/NITRITE SENSOR PROTEIN NARX-RELATED"/>
    <property type="match status" value="1"/>
</dbReference>
<dbReference type="GO" id="GO:0016301">
    <property type="term" value="F:kinase activity"/>
    <property type="evidence" value="ECO:0007669"/>
    <property type="project" value="UniProtKB-KW"/>
</dbReference>
<dbReference type="PANTHER" id="PTHR24421:SF10">
    <property type="entry name" value="NITRATE_NITRITE SENSOR PROTEIN NARQ"/>
    <property type="match status" value="1"/>
</dbReference>
<evidence type="ECO:0000259" key="11">
    <source>
        <dbReference type="Pfam" id="PF07730"/>
    </source>
</evidence>
<dbReference type="Pfam" id="PF07730">
    <property type="entry name" value="HisKA_3"/>
    <property type="match status" value="1"/>
</dbReference>
<evidence type="ECO:0000256" key="6">
    <source>
        <dbReference type="ARBA" id="ARBA00022777"/>
    </source>
</evidence>
<accession>A0ABT1PGP0</accession>
<keyword evidence="9" id="KW-1133">Transmembrane helix</keyword>
<evidence type="ECO:0000256" key="4">
    <source>
        <dbReference type="ARBA" id="ARBA00022679"/>
    </source>
</evidence>
<evidence type="ECO:0000256" key="5">
    <source>
        <dbReference type="ARBA" id="ARBA00022741"/>
    </source>
</evidence>
<evidence type="ECO:0000256" key="8">
    <source>
        <dbReference type="ARBA" id="ARBA00023012"/>
    </source>
</evidence>
<keyword evidence="9" id="KW-0812">Transmembrane</keyword>
<dbReference type="InterPro" id="IPR003594">
    <property type="entry name" value="HATPase_dom"/>
</dbReference>
<sequence>MHLGKALVRRLNEGNSPLFDVLLALSCALVSLLLGHERPPVGWRPMDCTGYLLTGLVNLLVTMRRRAPVLTCVAVCCGWVCYIAAGYWPVVNSVGALVAIYSVATNRSARATVSCAALAGAVWIYAGRAGRQDSVSTVIAQAVLWPAVICYFGRVTRLSAQRNVQLSRLTERLREEQQERARRAVAEERVRIARELHDVVAHHMSVISVQSGLARYVFGSEPDTARGALDTIAATSHEALQEMRRLLAVLRLGPEDADERQPETAFAPAPGLDRLDELLDRVRTAGVPVECRTTGTPRTLTPAEELCVFRIVQEALTNVIKHAQPARASVTMEFEPHLLKVTVTDDGRPRPGHPDAAPGHGLIGMRERARIYGGTLTAGPRPTGGFQVTLTLPTAAAPPSAEV</sequence>
<keyword evidence="8" id="KW-0902">Two-component regulatory system</keyword>
<keyword evidence="4" id="KW-0808">Transferase</keyword>
<organism evidence="13 14">
    <name type="scientific">Streptantibioticus rubrisoli</name>
    <dbReference type="NCBI Taxonomy" id="1387313"/>
    <lineage>
        <taxon>Bacteria</taxon>
        <taxon>Bacillati</taxon>
        <taxon>Actinomycetota</taxon>
        <taxon>Actinomycetes</taxon>
        <taxon>Kitasatosporales</taxon>
        <taxon>Streptomycetaceae</taxon>
        <taxon>Streptantibioticus</taxon>
    </lineage>
</organism>
<evidence type="ECO:0000259" key="10">
    <source>
        <dbReference type="Pfam" id="PF02518"/>
    </source>
</evidence>
<dbReference type="Pfam" id="PF23539">
    <property type="entry name" value="DUF7134"/>
    <property type="match status" value="1"/>
</dbReference>
<dbReference type="Pfam" id="PF02518">
    <property type="entry name" value="HATPase_c"/>
    <property type="match status" value="1"/>
</dbReference>
<keyword evidence="9" id="KW-0472">Membrane</keyword>
<feature type="transmembrane region" description="Helical" evidence="9">
    <location>
        <begin position="68"/>
        <end position="88"/>
    </location>
</feature>
<keyword evidence="14" id="KW-1185">Reference proteome</keyword>
<dbReference type="InterPro" id="IPR050482">
    <property type="entry name" value="Sensor_HK_TwoCompSys"/>
</dbReference>
<dbReference type="InterPro" id="IPR011712">
    <property type="entry name" value="Sig_transdc_His_kin_sub3_dim/P"/>
</dbReference>
<dbReference type="Gene3D" id="3.30.565.10">
    <property type="entry name" value="Histidine kinase-like ATPase, C-terminal domain"/>
    <property type="match status" value="1"/>
</dbReference>
<dbReference type="EMBL" id="JANFNH010000021">
    <property type="protein sequence ID" value="MCQ4043966.1"/>
    <property type="molecule type" value="Genomic_DNA"/>
</dbReference>
<feature type="domain" description="Signal transduction histidine kinase subgroup 3 dimerisation and phosphoacceptor" evidence="11">
    <location>
        <begin position="188"/>
        <end position="251"/>
    </location>
</feature>
<evidence type="ECO:0000256" key="3">
    <source>
        <dbReference type="ARBA" id="ARBA00022553"/>
    </source>
</evidence>
<feature type="domain" description="DUF7134" evidence="12">
    <location>
        <begin position="15"/>
        <end position="126"/>
    </location>
</feature>
<comment type="catalytic activity">
    <reaction evidence="1">
        <text>ATP + protein L-histidine = ADP + protein N-phospho-L-histidine.</text>
        <dbReference type="EC" id="2.7.13.3"/>
    </reaction>
</comment>
<dbReference type="Gene3D" id="1.20.5.1930">
    <property type="match status" value="1"/>
</dbReference>
<dbReference type="CDD" id="cd16917">
    <property type="entry name" value="HATPase_UhpB-NarQ-NarX-like"/>
    <property type="match status" value="1"/>
</dbReference>
<evidence type="ECO:0000313" key="13">
    <source>
        <dbReference type="EMBL" id="MCQ4043966.1"/>
    </source>
</evidence>
<dbReference type="InterPro" id="IPR036890">
    <property type="entry name" value="HATPase_C_sf"/>
</dbReference>
<keyword evidence="5" id="KW-0547">Nucleotide-binding</keyword>
<keyword evidence="7" id="KW-0067">ATP-binding</keyword>
<reference evidence="13 14" key="1">
    <citation type="submission" date="2022-06" db="EMBL/GenBank/DDBJ databases">
        <title>Draft genome sequence of type strain Streptomyces rubrisoli DSM 42083.</title>
        <authorList>
            <person name="Duangmal K."/>
            <person name="Klaysubun C."/>
        </authorList>
    </citation>
    <scope>NUCLEOTIDE SEQUENCE [LARGE SCALE GENOMIC DNA]</scope>
    <source>
        <strain evidence="13 14">DSM 42083</strain>
    </source>
</reference>
<dbReference type="Proteomes" id="UP001206206">
    <property type="component" value="Unassembled WGS sequence"/>
</dbReference>
<evidence type="ECO:0000313" key="14">
    <source>
        <dbReference type="Proteomes" id="UP001206206"/>
    </source>
</evidence>
<dbReference type="InterPro" id="IPR055558">
    <property type="entry name" value="DUF7134"/>
</dbReference>
<comment type="caution">
    <text evidence="13">The sequence shown here is derived from an EMBL/GenBank/DDBJ whole genome shotgun (WGS) entry which is preliminary data.</text>
</comment>
<keyword evidence="3" id="KW-0597">Phosphoprotein</keyword>